<organism evidence="1 2">
    <name type="scientific">Sphingomonas panacis</name>
    <dbReference type="NCBI Taxonomy" id="1560345"/>
    <lineage>
        <taxon>Bacteria</taxon>
        <taxon>Pseudomonadati</taxon>
        <taxon>Pseudomonadota</taxon>
        <taxon>Alphaproteobacteria</taxon>
        <taxon>Sphingomonadales</taxon>
        <taxon>Sphingomonadaceae</taxon>
        <taxon>Sphingomonas</taxon>
    </lineage>
</organism>
<gene>
    <name evidence="1" type="ORF">AWL63_18255</name>
</gene>
<proteinExistence type="predicted"/>
<sequence>MITERTQRWRERRCRWIPNATEIDPRQLAVDVIDTRKQAAPFVKAHHYAASMPVARLSVGLFANGPAGRSELVGVCVFSHPVNNASIPKNAGLSDPRSACDLGRLVLLEGTGGNAETFLLARAFRLLRREKPEILSVISYADPVRRVDAQGRVFMPGHIGGVYAVMGSQYTGRSSPRTELIMPDGRPISSRAISKIRNAECGQRYAMDGLIRAGARDPRFGEDRADWLAELERVGFLKRRRHPGCHGYLYALTKAARLAARKVPNLPYPVLDRRAVEGDVTALPLLARAA</sequence>
<dbReference type="Proteomes" id="UP000094256">
    <property type="component" value="Chromosome"/>
</dbReference>
<evidence type="ECO:0000313" key="2">
    <source>
        <dbReference type="Proteomes" id="UP000094256"/>
    </source>
</evidence>
<accession>A0A1B3ZDU4</accession>
<dbReference type="RefSeq" id="WP_069206125.1">
    <property type="nucleotide sequence ID" value="NZ_CP014168.1"/>
</dbReference>
<dbReference type="Pfam" id="PF25680">
    <property type="entry name" value="Mom"/>
    <property type="match status" value="1"/>
</dbReference>
<dbReference type="STRING" id="1560345.AWL63_18255"/>
<dbReference type="AlphaFoldDB" id="A0A1B3ZDU4"/>
<protein>
    <submittedName>
        <fullName evidence="1">Uncharacterized protein</fullName>
    </submittedName>
</protein>
<dbReference type="OrthoDB" id="9180556at2"/>
<evidence type="ECO:0000313" key="1">
    <source>
        <dbReference type="EMBL" id="AOH85589.1"/>
    </source>
</evidence>
<dbReference type="EMBL" id="CP014168">
    <property type="protein sequence ID" value="AOH85589.1"/>
    <property type="molecule type" value="Genomic_DNA"/>
</dbReference>
<name>A0A1B3ZDU4_9SPHN</name>
<dbReference type="InterPro" id="IPR057895">
    <property type="entry name" value="Mom"/>
</dbReference>
<dbReference type="KEGG" id="span:AWL63_18255"/>
<reference evidence="1 2" key="1">
    <citation type="submission" date="2016-01" db="EMBL/GenBank/DDBJ databases">
        <title>Complete genome and mega plasmid sequence of Sphingomonas panacis DCY99 elicits systemic resistance in rice to Xanthomonas oryzae.</title>
        <authorList>
            <person name="Kim Y.J."/>
            <person name="Yang D.C."/>
            <person name="Sing P."/>
        </authorList>
    </citation>
    <scope>NUCLEOTIDE SEQUENCE [LARGE SCALE GENOMIC DNA]</scope>
    <source>
        <strain evidence="1 2">DCY99</strain>
    </source>
</reference>
<keyword evidence="2" id="KW-1185">Reference proteome</keyword>